<dbReference type="Proteomes" id="UP001148312">
    <property type="component" value="Unassembled WGS sequence"/>
</dbReference>
<dbReference type="InterPro" id="IPR024316">
    <property type="entry name" value="APQ12"/>
</dbReference>
<feature type="transmembrane region" description="Helical" evidence="2">
    <location>
        <begin position="65"/>
        <end position="85"/>
    </location>
</feature>
<dbReference type="GeneID" id="81623981"/>
<gene>
    <name evidence="3" type="ORF">N7539_004130</name>
</gene>
<proteinExistence type="predicted"/>
<accession>A0A9W9XD83</accession>
<keyword evidence="2" id="KW-0812">Transmembrane</keyword>
<protein>
    <recommendedName>
        <fullName evidence="5">Nuclear pore assembly and biogenesis-domain-containing protein</fullName>
    </recommendedName>
</protein>
<keyword evidence="2" id="KW-1133">Transmembrane helix</keyword>
<feature type="compositionally biased region" description="Low complexity" evidence="1">
    <location>
        <begin position="163"/>
        <end position="178"/>
    </location>
</feature>
<evidence type="ECO:0008006" key="5">
    <source>
        <dbReference type="Google" id="ProtNLM"/>
    </source>
</evidence>
<reference evidence="3" key="1">
    <citation type="submission" date="2022-12" db="EMBL/GenBank/DDBJ databases">
        <authorList>
            <person name="Petersen C."/>
        </authorList>
    </citation>
    <scope>NUCLEOTIDE SEQUENCE</scope>
    <source>
        <strain evidence="3">IBT 30728</strain>
    </source>
</reference>
<evidence type="ECO:0000313" key="4">
    <source>
        <dbReference type="Proteomes" id="UP001148312"/>
    </source>
</evidence>
<dbReference type="EMBL" id="JAPWDQ010000004">
    <property type="protein sequence ID" value="KAJ5489240.1"/>
    <property type="molecule type" value="Genomic_DNA"/>
</dbReference>
<sequence length="186" mass="20693">MDHLPEPLQAVLTNATYTYLRSSAHSQLTTHLSTFREAIINPYILDPLSQFLAATLGLSSSMPDLMTSVMLVGLLLVSLVILDYVRRLVIWWVMWWVRFIVRVVFWGLVVFAGFYVYNFGVDKTVQDAGRLVGFAMGFAEQVWNMVESASANRNGHGNGNQKGSWNRGASGSGWNSNGGASGGRWW</sequence>
<dbReference type="AlphaFoldDB" id="A0A9W9XD83"/>
<keyword evidence="2" id="KW-0472">Membrane</keyword>
<evidence type="ECO:0000256" key="2">
    <source>
        <dbReference type="SAM" id="Phobius"/>
    </source>
</evidence>
<organism evidence="3 4">
    <name type="scientific">Penicillium diatomitis</name>
    <dbReference type="NCBI Taxonomy" id="2819901"/>
    <lineage>
        <taxon>Eukaryota</taxon>
        <taxon>Fungi</taxon>
        <taxon>Dikarya</taxon>
        <taxon>Ascomycota</taxon>
        <taxon>Pezizomycotina</taxon>
        <taxon>Eurotiomycetes</taxon>
        <taxon>Eurotiomycetidae</taxon>
        <taxon>Eurotiales</taxon>
        <taxon>Aspergillaceae</taxon>
        <taxon>Penicillium</taxon>
    </lineage>
</organism>
<evidence type="ECO:0000256" key="1">
    <source>
        <dbReference type="SAM" id="MobiDB-lite"/>
    </source>
</evidence>
<evidence type="ECO:0000313" key="3">
    <source>
        <dbReference type="EMBL" id="KAJ5489240.1"/>
    </source>
</evidence>
<comment type="caution">
    <text evidence="3">The sequence shown here is derived from an EMBL/GenBank/DDBJ whole genome shotgun (WGS) entry which is preliminary data.</text>
</comment>
<feature type="transmembrane region" description="Helical" evidence="2">
    <location>
        <begin position="97"/>
        <end position="117"/>
    </location>
</feature>
<feature type="region of interest" description="Disordered" evidence="1">
    <location>
        <begin position="156"/>
        <end position="186"/>
    </location>
</feature>
<name>A0A9W9XD83_9EURO</name>
<keyword evidence="4" id="KW-1185">Reference proteome</keyword>
<dbReference type="RefSeq" id="XP_056791273.1">
    <property type="nucleotide sequence ID" value="XM_056933732.1"/>
</dbReference>
<dbReference type="Pfam" id="PF12716">
    <property type="entry name" value="Apq12"/>
    <property type="match status" value="1"/>
</dbReference>
<reference evidence="3" key="2">
    <citation type="journal article" date="2023" name="IMA Fungus">
        <title>Comparative genomic study of the Penicillium genus elucidates a diverse pangenome and 15 lateral gene transfer events.</title>
        <authorList>
            <person name="Petersen C."/>
            <person name="Sorensen T."/>
            <person name="Nielsen M.R."/>
            <person name="Sondergaard T.E."/>
            <person name="Sorensen J.L."/>
            <person name="Fitzpatrick D.A."/>
            <person name="Frisvad J.C."/>
            <person name="Nielsen K.L."/>
        </authorList>
    </citation>
    <scope>NUCLEOTIDE SEQUENCE</scope>
    <source>
        <strain evidence="3">IBT 30728</strain>
    </source>
</reference>